<dbReference type="GO" id="GO:0003677">
    <property type="term" value="F:DNA binding"/>
    <property type="evidence" value="ECO:0007669"/>
    <property type="project" value="UniProtKB-KW"/>
</dbReference>
<dbReference type="OrthoDB" id="9815852at2"/>
<dbReference type="PANTHER" id="PTHR46558:SF11">
    <property type="entry name" value="HTH-TYPE TRANSCRIPTIONAL REGULATOR XRE"/>
    <property type="match status" value="1"/>
</dbReference>
<dbReference type="SUPFAM" id="SSF47413">
    <property type="entry name" value="lambda repressor-like DNA-binding domains"/>
    <property type="match status" value="1"/>
</dbReference>
<feature type="domain" description="HTH cro/C1-type" evidence="2">
    <location>
        <begin position="7"/>
        <end position="62"/>
    </location>
</feature>
<dbReference type="SMART" id="SM00530">
    <property type="entry name" value="HTH_XRE"/>
    <property type="match status" value="1"/>
</dbReference>
<evidence type="ECO:0000259" key="2">
    <source>
        <dbReference type="PROSITE" id="PS50943"/>
    </source>
</evidence>
<name>A0A173V842_9FIRM</name>
<evidence type="ECO:0000256" key="1">
    <source>
        <dbReference type="ARBA" id="ARBA00023125"/>
    </source>
</evidence>
<sequence>MTMGEYIKQLRTSHGFSQEELGKMVGVNRAAVNKWECGRVENIKRSTIEQLAKILGVSPADLMCWNDDSATFSKQSAIYDDVKEVFGDPACEMLKKFSRLDSVDQGKIIERTDMLLENEKYSVKESCG</sequence>
<gene>
    <name evidence="3" type="ORF">ERS852582_02662</name>
</gene>
<accession>A0A173V842</accession>
<dbReference type="PANTHER" id="PTHR46558">
    <property type="entry name" value="TRACRIPTIONAL REGULATORY PROTEIN-RELATED-RELATED"/>
    <property type="match status" value="1"/>
</dbReference>
<dbReference type="Gene3D" id="1.10.260.40">
    <property type="entry name" value="lambda repressor-like DNA-binding domains"/>
    <property type="match status" value="1"/>
</dbReference>
<reference evidence="3 4" key="1">
    <citation type="submission" date="2015-09" db="EMBL/GenBank/DDBJ databases">
        <authorList>
            <consortium name="Pathogen Informatics"/>
        </authorList>
    </citation>
    <scope>NUCLEOTIDE SEQUENCE [LARGE SCALE GENOMIC DNA]</scope>
    <source>
        <strain evidence="3 4">2789STDY5834970</strain>
    </source>
</reference>
<dbReference type="PROSITE" id="PS50943">
    <property type="entry name" value="HTH_CROC1"/>
    <property type="match status" value="1"/>
</dbReference>
<dbReference type="Pfam" id="PF01381">
    <property type="entry name" value="HTH_3"/>
    <property type="match status" value="1"/>
</dbReference>
<keyword evidence="1" id="KW-0238">DNA-binding</keyword>
<dbReference type="RefSeq" id="WP_055186949.1">
    <property type="nucleotide sequence ID" value="NZ_CYXN01000040.1"/>
</dbReference>
<dbReference type="Proteomes" id="UP000095649">
    <property type="component" value="Unassembled WGS sequence"/>
</dbReference>
<evidence type="ECO:0000313" key="4">
    <source>
        <dbReference type="Proteomes" id="UP000095649"/>
    </source>
</evidence>
<evidence type="ECO:0000313" key="3">
    <source>
        <dbReference type="EMBL" id="CUN23281.1"/>
    </source>
</evidence>
<organism evidence="3 4">
    <name type="scientific">Faecalibacterium prausnitzii</name>
    <dbReference type="NCBI Taxonomy" id="853"/>
    <lineage>
        <taxon>Bacteria</taxon>
        <taxon>Bacillati</taxon>
        <taxon>Bacillota</taxon>
        <taxon>Clostridia</taxon>
        <taxon>Eubacteriales</taxon>
        <taxon>Oscillospiraceae</taxon>
        <taxon>Faecalibacterium</taxon>
    </lineage>
</organism>
<dbReference type="AlphaFoldDB" id="A0A173V842"/>
<dbReference type="InterPro" id="IPR001387">
    <property type="entry name" value="Cro/C1-type_HTH"/>
</dbReference>
<dbReference type="CDD" id="cd00093">
    <property type="entry name" value="HTH_XRE"/>
    <property type="match status" value="1"/>
</dbReference>
<protein>
    <submittedName>
        <fullName evidence="3">Transcriptional repressor DicA</fullName>
    </submittedName>
</protein>
<dbReference type="InterPro" id="IPR010982">
    <property type="entry name" value="Lambda_DNA-bd_dom_sf"/>
</dbReference>
<dbReference type="EMBL" id="CYXN01000040">
    <property type="protein sequence ID" value="CUN23281.1"/>
    <property type="molecule type" value="Genomic_DNA"/>
</dbReference>
<proteinExistence type="predicted"/>